<keyword evidence="6" id="KW-0238">DNA-binding</keyword>
<evidence type="ECO:0000256" key="4">
    <source>
        <dbReference type="ARBA" id="ARBA00023012"/>
    </source>
</evidence>
<dbReference type="PROSITE" id="PS50045">
    <property type="entry name" value="SIGMA54_INTERACT_4"/>
    <property type="match status" value="1"/>
</dbReference>
<reference evidence="11" key="1">
    <citation type="submission" date="2015-10" db="EMBL/GenBank/DDBJ databases">
        <title>Description of Candidatus Tenderia electrophaga gen. nov, sp. nov., an Uncultivated Electroautotroph from a Biocathode Enrichment.</title>
        <authorList>
            <person name="Eddie B.J."/>
            <person name="Malanoski A.P."/>
            <person name="Wang Z."/>
            <person name="Hall R.J."/>
            <person name="Oh S.D."/>
            <person name="Heiner C."/>
            <person name="Lin B."/>
            <person name="Strycharz-Glaven S.M."/>
        </authorList>
    </citation>
    <scope>NUCLEOTIDE SEQUENCE [LARGE SCALE GENOMIC DNA]</scope>
    <source>
        <strain evidence="11">NRL1</strain>
    </source>
</reference>
<dbReference type="PANTHER" id="PTHR32071">
    <property type="entry name" value="TRANSCRIPTIONAL REGULATORY PROTEIN"/>
    <property type="match status" value="1"/>
</dbReference>
<keyword evidence="12" id="KW-1185">Reference proteome</keyword>
<dbReference type="InterPro" id="IPR025662">
    <property type="entry name" value="Sigma_54_int_dom_ATP-bd_1"/>
</dbReference>
<dbReference type="InterPro" id="IPR011006">
    <property type="entry name" value="CheY-like_superfamily"/>
</dbReference>
<gene>
    <name evidence="11" type="ORF">Tel_05000</name>
</gene>
<dbReference type="GO" id="GO:0006355">
    <property type="term" value="P:regulation of DNA-templated transcription"/>
    <property type="evidence" value="ECO:0007669"/>
    <property type="project" value="InterPro"/>
</dbReference>
<dbReference type="Proteomes" id="UP000055136">
    <property type="component" value="Chromosome"/>
</dbReference>
<dbReference type="InterPro" id="IPR003593">
    <property type="entry name" value="AAA+_ATPase"/>
</dbReference>
<name>A0A0S2TBL7_9GAMM</name>
<dbReference type="InterPro" id="IPR009057">
    <property type="entry name" value="Homeodomain-like_sf"/>
</dbReference>
<evidence type="ECO:0000256" key="8">
    <source>
        <dbReference type="PROSITE-ProRule" id="PRU00169"/>
    </source>
</evidence>
<keyword evidence="7" id="KW-0804">Transcription</keyword>
<dbReference type="PROSITE" id="PS00675">
    <property type="entry name" value="SIGMA54_INTERACT_1"/>
    <property type="match status" value="1"/>
</dbReference>
<proteinExistence type="predicted"/>
<dbReference type="FunFam" id="3.40.50.300:FF:000006">
    <property type="entry name" value="DNA-binding transcriptional regulator NtrC"/>
    <property type="match status" value="1"/>
</dbReference>
<dbReference type="InterPro" id="IPR002078">
    <property type="entry name" value="Sigma_54_int"/>
</dbReference>
<evidence type="ECO:0000259" key="10">
    <source>
        <dbReference type="PROSITE" id="PS50110"/>
    </source>
</evidence>
<keyword evidence="1 8" id="KW-0597">Phosphoprotein</keyword>
<dbReference type="InterPro" id="IPR001789">
    <property type="entry name" value="Sig_transdc_resp-reg_receiver"/>
</dbReference>
<evidence type="ECO:0000256" key="1">
    <source>
        <dbReference type="ARBA" id="ARBA00022553"/>
    </source>
</evidence>
<dbReference type="EMBL" id="CP013099">
    <property type="protein sequence ID" value="ALP52555.1"/>
    <property type="molecule type" value="Genomic_DNA"/>
</dbReference>
<evidence type="ECO:0000313" key="11">
    <source>
        <dbReference type="EMBL" id="ALP52555.1"/>
    </source>
</evidence>
<dbReference type="SUPFAM" id="SSF52540">
    <property type="entry name" value="P-loop containing nucleoside triphosphate hydrolases"/>
    <property type="match status" value="1"/>
</dbReference>
<feature type="modified residue" description="4-aspartylphosphate" evidence="8">
    <location>
        <position position="55"/>
    </location>
</feature>
<dbReference type="STRING" id="1748243.Tel_05000"/>
<dbReference type="InterPro" id="IPR025944">
    <property type="entry name" value="Sigma_54_int_dom_CS"/>
</dbReference>
<dbReference type="SMART" id="SM00382">
    <property type="entry name" value="AAA"/>
    <property type="match status" value="1"/>
</dbReference>
<dbReference type="FunFam" id="3.40.50.2300:FF:000018">
    <property type="entry name" value="DNA-binding transcriptional regulator NtrC"/>
    <property type="match status" value="1"/>
</dbReference>
<evidence type="ECO:0000259" key="9">
    <source>
        <dbReference type="PROSITE" id="PS50045"/>
    </source>
</evidence>
<dbReference type="PANTHER" id="PTHR32071:SF116">
    <property type="entry name" value="TRANSCRIPTIONAL REGULATORY PROTEIN GLRR"/>
    <property type="match status" value="1"/>
</dbReference>
<organism evidence="11 12">
    <name type="scientific">Candidatus Tenderia electrophaga</name>
    <dbReference type="NCBI Taxonomy" id="1748243"/>
    <lineage>
        <taxon>Bacteria</taxon>
        <taxon>Pseudomonadati</taxon>
        <taxon>Pseudomonadota</taxon>
        <taxon>Gammaproteobacteria</taxon>
        <taxon>Candidatus Tenderiales</taxon>
        <taxon>Candidatus Tenderiaceae</taxon>
        <taxon>Candidatus Tenderia</taxon>
    </lineage>
</organism>
<keyword evidence="3" id="KW-0067">ATP-binding</keyword>
<dbReference type="GO" id="GO:0000160">
    <property type="term" value="P:phosphorelay signal transduction system"/>
    <property type="evidence" value="ECO:0007669"/>
    <property type="project" value="UniProtKB-KW"/>
</dbReference>
<dbReference type="GO" id="GO:0005524">
    <property type="term" value="F:ATP binding"/>
    <property type="evidence" value="ECO:0007669"/>
    <property type="project" value="UniProtKB-KW"/>
</dbReference>
<dbReference type="Gene3D" id="1.10.10.60">
    <property type="entry name" value="Homeodomain-like"/>
    <property type="match status" value="1"/>
</dbReference>
<accession>A0A0S2TBL7</accession>
<dbReference type="SMART" id="SM00448">
    <property type="entry name" value="REC"/>
    <property type="match status" value="1"/>
</dbReference>
<dbReference type="Gene3D" id="3.40.50.2300">
    <property type="match status" value="1"/>
</dbReference>
<dbReference type="InterPro" id="IPR025943">
    <property type="entry name" value="Sigma_54_int_dom_ATP-bd_2"/>
</dbReference>
<dbReference type="PROSITE" id="PS50110">
    <property type="entry name" value="RESPONSE_REGULATORY"/>
    <property type="match status" value="1"/>
</dbReference>
<evidence type="ECO:0000256" key="6">
    <source>
        <dbReference type="ARBA" id="ARBA00023125"/>
    </source>
</evidence>
<dbReference type="Gene3D" id="1.10.8.60">
    <property type="match status" value="1"/>
</dbReference>
<dbReference type="PROSITE" id="PS00688">
    <property type="entry name" value="SIGMA54_INTERACT_3"/>
    <property type="match status" value="1"/>
</dbReference>
<dbReference type="KEGG" id="tee:Tel_05000"/>
<dbReference type="GO" id="GO:0003677">
    <property type="term" value="F:DNA binding"/>
    <property type="evidence" value="ECO:0007669"/>
    <property type="project" value="UniProtKB-KW"/>
</dbReference>
<protein>
    <submittedName>
        <fullName evidence="11">Response regulator GlrR</fullName>
    </submittedName>
</protein>
<dbReference type="CDD" id="cd00009">
    <property type="entry name" value="AAA"/>
    <property type="match status" value="1"/>
</dbReference>
<dbReference type="InterPro" id="IPR027417">
    <property type="entry name" value="P-loop_NTPase"/>
</dbReference>
<keyword evidence="4" id="KW-0902">Two-component regulatory system</keyword>
<dbReference type="AlphaFoldDB" id="A0A0S2TBL7"/>
<dbReference type="Pfam" id="PF00072">
    <property type="entry name" value="Response_reg"/>
    <property type="match status" value="1"/>
</dbReference>
<dbReference type="Gene3D" id="3.40.50.300">
    <property type="entry name" value="P-loop containing nucleotide triphosphate hydrolases"/>
    <property type="match status" value="1"/>
</dbReference>
<dbReference type="Pfam" id="PF25601">
    <property type="entry name" value="AAA_lid_14"/>
    <property type="match status" value="1"/>
</dbReference>
<keyword evidence="5" id="KW-0805">Transcription regulation</keyword>
<evidence type="ECO:0000313" key="12">
    <source>
        <dbReference type="Proteomes" id="UP000055136"/>
    </source>
</evidence>
<feature type="domain" description="Sigma-54 factor interaction" evidence="9">
    <location>
        <begin position="139"/>
        <end position="368"/>
    </location>
</feature>
<dbReference type="Pfam" id="PF00158">
    <property type="entry name" value="Sigma54_activat"/>
    <property type="match status" value="1"/>
</dbReference>
<evidence type="ECO:0000256" key="3">
    <source>
        <dbReference type="ARBA" id="ARBA00022840"/>
    </source>
</evidence>
<dbReference type="SUPFAM" id="SSF52172">
    <property type="entry name" value="CheY-like"/>
    <property type="match status" value="1"/>
</dbReference>
<dbReference type="InterPro" id="IPR058031">
    <property type="entry name" value="AAA_lid_NorR"/>
</dbReference>
<keyword evidence="2" id="KW-0547">Nucleotide-binding</keyword>
<evidence type="ECO:0000256" key="5">
    <source>
        <dbReference type="ARBA" id="ARBA00023015"/>
    </source>
</evidence>
<sequence>MMNAAKVMIVDDDPSLLRLLSMRLEAAGYEPVCASSGEQALAKLPVSRPQVVITDLRMGGMNGMALFGEIHERNPSMPVIMLTAHGSIPDAVAATSRGVFGFLTKPFDSKQLLDMVKQAASFGGEQSSEAPQDEWCREIVTRSSAMDELLSQAHLIARSDVSVFIHGESGTGKELLARAIHRASPRADKPFIAVNCSAIPEQLLESELFGHRKGAFTGATHDHKGLFQAAHGGTLFLDEIGDMPPAFQSKLLRVLQEHQVRPVGSVESIPIDVRMISATHRDLEQATQEGEFREDLYYRLNVVALEMPALAERREDIPLLANHFLHKLRGKEAKKAKSFSPEAVALLVQAAWPGNVRQLYNVVEQAVVLTTSAVIPAQLVQRALRSKGNEILPFAEARQRFERDYLTKLLRTTNGNVTQAARLAQRNRTEFYKLLNKHHLAPALFKE</sequence>
<evidence type="ECO:0000256" key="2">
    <source>
        <dbReference type="ARBA" id="ARBA00022741"/>
    </source>
</evidence>
<dbReference type="PROSITE" id="PS00676">
    <property type="entry name" value="SIGMA54_INTERACT_2"/>
    <property type="match status" value="1"/>
</dbReference>
<dbReference type="SUPFAM" id="SSF46689">
    <property type="entry name" value="Homeodomain-like"/>
    <property type="match status" value="1"/>
</dbReference>
<evidence type="ECO:0000256" key="7">
    <source>
        <dbReference type="ARBA" id="ARBA00023163"/>
    </source>
</evidence>
<feature type="domain" description="Response regulatory" evidence="10">
    <location>
        <begin position="6"/>
        <end position="120"/>
    </location>
</feature>